<dbReference type="InterPro" id="IPR020846">
    <property type="entry name" value="MFS_dom"/>
</dbReference>
<feature type="transmembrane region" description="Helical" evidence="11">
    <location>
        <begin position="193"/>
        <end position="212"/>
    </location>
</feature>
<dbReference type="PANTHER" id="PTHR43045:SF1">
    <property type="entry name" value="SHIKIMATE TRANSPORTER"/>
    <property type="match status" value="1"/>
</dbReference>
<evidence type="ECO:0000256" key="1">
    <source>
        <dbReference type="ARBA" id="ARBA00004651"/>
    </source>
</evidence>
<evidence type="ECO:0000259" key="12">
    <source>
        <dbReference type="PROSITE" id="PS50850"/>
    </source>
</evidence>
<evidence type="ECO:0000256" key="7">
    <source>
        <dbReference type="ARBA" id="ARBA00022989"/>
    </source>
</evidence>
<sequence length="459" mass="49485">MATRMSAQRTSDSRSRSRRAAASGWIGSALEYYDWFVYAQAAALIFPSIFFPGGNSTVALVSSLGTYAVGYVARPIGAVLFGHYGDRHGRKNVLVLAMLLMGVSTFAVALLPTYHQVGLWAPVLLVLLRFVQGFAVAGELSGASAMIAEHAPFGRRGYYTSFSLHGTQAGQIIAAAVFLPLSAVLSDQAFDSWGWRIPFLLSAVVVFAGYVIRRRVEETEVFTKAENAPVRAPFVQVMRESGTDVLRAICMTLVNVIGVVVSVFGAAYATQSGYGIEMSKSVYLWIPVVANLVALPFIPWFASLSDRIGRRPLMIVGALGSGALSFAYLWSVSRGDVALTIVLAILTWGIFYQICNATFAAYYQELFPARTRVTGFAIAQNVGLTITAFLPSIFTLAAPPGSANVPLVVGGLCLGINVIAAFAAWSARETHRVPLESLGEKDAVPVPREEFDRLRSEAR</sequence>
<evidence type="ECO:0000256" key="8">
    <source>
        <dbReference type="ARBA" id="ARBA00023136"/>
    </source>
</evidence>
<feature type="transmembrane region" description="Helical" evidence="11">
    <location>
        <begin position="58"/>
        <end position="81"/>
    </location>
</feature>
<dbReference type="GO" id="GO:0015293">
    <property type="term" value="F:symporter activity"/>
    <property type="evidence" value="ECO:0007669"/>
    <property type="project" value="UniProtKB-KW"/>
</dbReference>
<evidence type="ECO:0000313" key="14">
    <source>
        <dbReference type="Proteomes" id="UP000294744"/>
    </source>
</evidence>
<evidence type="ECO:0000256" key="5">
    <source>
        <dbReference type="ARBA" id="ARBA00022692"/>
    </source>
</evidence>
<reference evidence="13 14" key="1">
    <citation type="submission" date="2019-03" db="EMBL/GenBank/DDBJ databases">
        <title>Draft genome sequences of novel Actinobacteria.</title>
        <authorList>
            <person name="Sahin N."/>
            <person name="Ay H."/>
            <person name="Saygin H."/>
        </authorList>
    </citation>
    <scope>NUCLEOTIDE SEQUENCE [LARGE SCALE GENOMIC DNA]</scope>
    <source>
        <strain evidence="13 14">16K404</strain>
    </source>
</reference>
<feature type="transmembrane region" description="Helical" evidence="11">
    <location>
        <begin position="248"/>
        <end position="270"/>
    </location>
</feature>
<evidence type="ECO:0000313" key="13">
    <source>
        <dbReference type="EMBL" id="TDC89770.1"/>
    </source>
</evidence>
<keyword evidence="8 11" id="KW-0472">Membrane</keyword>
<feature type="transmembrane region" description="Helical" evidence="11">
    <location>
        <begin position="282"/>
        <end position="301"/>
    </location>
</feature>
<proteinExistence type="inferred from homology"/>
<keyword evidence="3" id="KW-0813">Transport</keyword>
<dbReference type="AlphaFoldDB" id="A0A4R4UEI9"/>
<feature type="transmembrane region" description="Helical" evidence="11">
    <location>
        <begin position="117"/>
        <end position="137"/>
    </location>
</feature>
<comment type="subcellular location">
    <subcellularLocation>
        <location evidence="1">Cell membrane</location>
        <topology evidence="1">Multi-pass membrane protein</topology>
    </subcellularLocation>
</comment>
<feature type="domain" description="Major facilitator superfamily (MFS) profile" evidence="12">
    <location>
        <begin position="20"/>
        <end position="428"/>
    </location>
</feature>
<feature type="transmembrane region" description="Helical" evidence="11">
    <location>
        <begin position="313"/>
        <end position="331"/>
    </location>
</feature>
<evidence type="ECO:0000256" key="9">
    <source>
        <dbReference type="ARBA" id="ARBA00037295"/>
    </source>
</evidence>
<feature type="transmembrane region" description="Helical" evidence="11">
    <location>
        <begin position="375"/>
        <end position="397"/>
    </location>
</feature>
<feature type="transmembrane region" description="Helical" evidence="11">
    <location>
        <begin position="403"/>
        <end position="425"/>
    </location>
</feature>
<dbReference type="PROSITE" id="PS50850">
    <property type="entry name" value="MFS"/>
    <property type="match status" value="1"/>
</dbReference>
<dbReference type="FunFam" id="1.20.1250.20:FF:000001">
    <property type="entry name" value="Dicarboxylate MFS transporter"/>
    <property type="match status" value="1"/>
</dbReference>
<dbReference type="InterPro" id="IPR036259">
    <property type="entry name" value="MFS_trans_sf"/>
</dbReference>
<comment type="similarity">
    <text evidence="2">Belongs to the major facilitator superfamily. Metabolite:H+ Symporter (MHS) family (TC 2.A.1.6) family.</text>
</comment>
<gene>
    <name evidence="13" type="ORF">E1161_20685</name>
</gene>
<dbReference type="Gene3D" id="1.20.1250.20">
    <property type="entry name" value="MFS general substrate transporter like domains"/>
    <property type="match status" value="1"/>
</dbReference>
<keyword evidence="4" id="KW-1003">Cell membrane</keyword>
<organism evidence="13 14">
    <name type="scientific">Saccharopolyspora aridisoli</name>
    <dbReference type="NCBI Taxonomy" id="2530385"/>
    <lineage>
        <taxon>Bacteria</taxon>
        <taxon>Bacillati</taxon>
        <taxon>Actinomycetota</taxon>
        <taxon>Actinomycetes</taxon>
        <taxon>Pseudonocardiales</taxon>
        <taxon>Pseudonocardiaceae</taxon>
        <taxon>Saccharopolyspora</taxon>
    </lineage>
</organism>
<feature type="transmembrane region" description="Helical" evidence="11">
    <location>
        <begin position="158"/>
        <end position="181"/>
    </location>
</feature>
<keyword evidence="6" id="KW-0769">Symport</keyword>
<evidence type="ECO:0000256" key="11">
    <source>
        <dbReference type="SAM" id="Phobius"/>
    </source>
</evidence>
<feature type="transmembrane region" description="Helical" evidence="11">
    <location>
        <begin position="21"/>
        <end position="46"/>
    </location>
</feature>
<keyword evidence="7 11" id="KW-1133">Transmembrane helix</keyword>
<dbReference type="Pfam" id="PF07690">
    <property type="entry name" value="MFS_1"/>
    <property type="match status" value="1"/>
</dbReference>
<evidence type="ECO:0000256" key="10">
    <source>
        <dbReference type="ARBA" id="ARBA00039918"/>
    </source>
</evidence>
<feature type="transmembrane region" description="Helical" evidence="11">
    <location>
        <begin position="337"/>
        <end position="363"/>
    </location>
</feature>
<dbReference type="Proteomes" id="UP000294744">
    <property type="component" value="Unassembled WGS sequence"/>
</dbReference>
<protein>
    <recommendedName>
        <fullName evidence="10">Putative proline/betaine transporter</fullName>
    </recommendedName>
</protein>
<keyword evidence="14" id="KW-1185">Reference proteome</keyword>
<name>A0A4R4UEI9_9PSEU</name>
<dbReference type="EMBL" id="SMKV01000030">
    <property type="protein sequence ID" value="TDC89770.1"/>
    <property type="molecule type" value="Genomic_DNA"/>
</dbReference>
<comment type="function">
    <text evidence="9">May be a proton symporter involved in the uptake of osmolytes such as proline and glycine betaine.</text>
</comment>
<evidence type="ECO:0000256" key="4">
    <source>
        <dbReference type="ARBA" id="ARBA00022475"/>
    </source>
</evidence>
<keyword evidence="5 11" id="KW-0812">Transmembrane</keyword>
<dbReference type="GO" id="GO:0005886">
    <property type="term" value="C:plasma membrane"/>
    <property type="evidence" value="ECO:0007669"/>
    <property type="project" value="UniProtKB-SubCell"/>
</dbReference>
<comment type="caution">
    <text evidence="13">The sequence shown here is derived from an EMBL/GenBank/DDBJ whole genome shotgun (WGS) entry which is preliminary data.</text>
</comment>
<dbReference type="InterPro" id="IPR011701">
    <property type="entry name" value="MFS"/>
</dbReference>
<evidence type="ECO:0000256" key="2">
    <source>
        <dbReference type="ARBA" id="ARBA00008240"/>
    </source>
</evidence>
<evidence type="ECO:0000256" key="3">
    <source>
        <dbReference type="ARBA" id="ARBA00022448"/>
    </source>
</evidence>
<dbReference type="SUPFAM" id="SSF103473">
    <property type="entry name" value="MFS general substrate transporter"/>
    <property type="match status" value="1"/>
</dbReference>
<dbReference type="CDD" id="cd17369">
    <property type="entry name" value="MFS_ShiA_like"/>
    <property type="match status" value="1"/>
</dbReference>
<dbReference type="OrthoDB" id="3768022at2"/>
<evidence type="ECO:0000256" key="6">
    <source>
        <dbReference type="ARBA" id="ARBA00022847"/>
    </source>
</evidence>
<accession>A0A4R4UEI9</accession>
<feature type="transmembrane region" description="Helical" evidence="11">
    <location>
        <begin position="93"/>
        <end position="111"/>
    </location>
</feature>
<dbReference type="PANTHER" id="PTHR43045">
    <property type="entry name" value="SHIKIMATE TRANSPORTER"/>
    <property type="match status" value="1"/>
</dbReference>